<dbReference type="AlphaFoldDB" id="A0A413J1S4"/>
<evidence type="ECO:0000313" key="3">
    <source>
        <dbReference type="Proteomes" id="UP000284431"/>
    </source>
</evidence>
<evidence type="ECO:0000313" key="2">
    <source>
        <dbReference type="EMBL" id="RGY24990.1"/>
    </source>
</evidence>
<dbReference type="Pfam" id="PF13481">
    <property type="entry name" value="AAA_25"/>
    <property type="match status" value="1"/>
</dbReference>
<sequence>MVRKEEILAKTGNGLEVFRHYLPVKWRVGRNFLNPLYADSKASCNVYYDRRSGMYRMKDFGNGEYSGDCFFLVAKLKGLDCHSAADFVEVLHTIDRELCLGLENDTPTDGINREGNSLASHPVADTKEKSKGENAGKIIPKDTAAMDTEKKALPCEHPEPSPYQVREKSFTEGELAYWGASGITMEVLHRYGVVSLAEYRSETREGRMFGFTSTPAEPMFGYKGKWGVKIYRPLSEIRFVYGGHTGDTYCFGLEQLPAKGDLLFLTGGEKDVLTLASHGFHAICFNSETSVIPVKTVRKLIYRFKHIVLLYDTDKTGLECSEKHRGQLAEYGVKRLVLPLPGTKAEKDVTDYFKAGHTREELMGLFLKLLDTLYGDTMAMLKSCEIDYDHPPGQAVAIVTAGDVPLGSEENILCITGGEGTGKSNYTAALVAGAIMERETESDFLGVKVEPNRKGRAVLLYDTEQSEQQLYKNTGRLLRRAGREKMPSYLHVYCLTGMSRSERLTAIVQSMDRYHYLHGGIHLVVIDGVADLIRCANDEAESVALIDEIYRLAGIYRTCIAAVVHFVPNGLKLRGHLGSELQRKSAAILSIEKDENPEISVVKALKVRDGSPLDIPLMQFRWDKQAGMPVYVGEKPRAEKEKRKERELAEMAREAFARQEKYGYIELCELIQETLDVKERTAKGYIRYMREKEIVEKEGDCYVHGQRKI</sequence>
<accession>A0A413J1S4</accession>
<keyword evidence="2" id="KW-0067">ATP-binding</keyword>
<name>A0A413J1S4_9BACE</name>
<dbReference type="Gene3D" id="3.40.1360.10">
    <property type="match status" value="1"/>
</dbReference>
<proteinExistence type="predicted"/>
<protein>
    <submittedName>
        <fullName evidence="2">Bifunctional DNA primase/helicase</fullName>
    </submittedName>
</protein>
<feature type="compositionally biased region" description="Polar residues" evidence="1">
    <location>
        <begin position="110"/>
        <end position="119"/>
    </location>
</feature>
<dbReference type="InterPro" id="IPR034154">
    <property type="entry name" value="TOPRIM_DnaG/twinkle"/>
</dbReference>
<reference evidence="2 3" key="1">
    <citation type="submission" date="2018-08" db="EMBL/GenBank/DDBJ databases">
        <title>A genome reference for cultivated species of the human gut microbiota.</title>
        <authorList>
            <person name="Zou Y."/>
            <person name="Xue W."/>
            <person name="Luo G."/>
        </authorList>
    </citation>
    <scope>NUCLEOTIDE SEQUENCE [LARGE SCALE GENOMIC DNA]</scope>
    <source>
        <strain evidence="2 3">OF02-6LB</strain>
    </source>
</reference>
<dbReference type="SUPFAM" id="SSF52540">
    <property type="entry name" value="P-loop containing nucleoside triphosphate hydrolases"/>
    <property type="match status" value="1"/>
</dbReference>
<gene>
    <name evidence="2" type="ORF">DXA49_12355</name>
</gene>
<dbReference type="EMBL" id="QSCS01000018">
    <property type="protein sequence ID" value="RGY24990.1"/>
    <property type="molecule type" value="Genomic_DNA"/>
</dbReference>
<keyword evidence="2" id="KW-0347">Helicase</keyword>
<dbReference type="GO" id="GO:0004386">
    <property type="term" value="F:helicase activity"/>
    <property type="evidence" value="ECO:0007669"/>
    <property type="project" value="UniProtKB-KW"/>
</dbReference>
<dbReference type="Gene3D" id="3.40.50.300">
    <property type="entry name" value="P-loop containing nucleotide triphosphate hydrolases"/>
    <property type="match status" value="1"/>
</dbReference>
<comment type="caution">
    <text evidence="2">The sequence shown here is derived from an EMBL/GenBank/DDBJ whole genome shotgun (WGS) entry which is preliminary data.</text>
</comment>
<feature type="region of interest" description="Disordered" evidence="1">
    <location>
        <begin position="110"/>
        <end position="134"/>
    </location>
</feature>
<dbReference type="RefSeq" id="WP_122134496.1">
    <property type="nucleotide sequence ID" value="NZ_JADNGD010000017.1"/>
</dbReference>
<dbReference type="CDD" id="cd01029">
    <property type="entry name" value="TOPRIM_primases"/>
    <property type="match status" value="1"/>
</dbReference>
<keyword evidence="2" id="KW-0547">Nucleotide-binding</keyword>
<dbReference type="Proteomes" id="UP000284431">
    <property type="component" value="Unassembled WGS sequence"/>
</dbReference>
<keyword evidence="2" id="KW-0378">Hydrolase</keyword>
<evidence type="ECO:0000256" key="1">
    <source>
        <dbReference type="SAM" id="MobiDB-lite"/>
    </source>
</evidence>
<feature type="compositionally biased region" description="Basic and acidic residues" evidence="1">
    <location>
        <begin position="124"/>
        <end position="134"/>
    </location>
</feature>
<dbReference type="InterPro" id="IPR027417">
    <property type="entry name" value="P-loop_NTPase"/>
</dbReference>
<dbReference type="SUPFAM" id="SSF56731">
    <property type="entry name" value="DNA primase core"/>
    <property type="match status" value="1"/>
</dbReference>
<organism evidence="2 3">
    <name type="scientific">Bacteroides caccae</name>
    <dbReference type="NCBI Taxonomy" id="47678"/>
    <lineage>
        <taxon>Bacteria</taxon>
        <taxon>Pseudomonadati</taxon>
        <taxon>Bacteroidota</taxon>
        <taxon>Bacteroidia</taxon>
        <taxon>Bacteroidales</taxon>
        <taxon>Bacteroidaceae</taxon>
        <taxon>Bacteroides</taxon>
    </lineage>
</organism>